<evidence type="ECO:0000313" key="8">
    <source>
        <dbReference type="Proteomes" id="UP000183994"/>
    </source>
</evidence>
<dbReference type="GO" id="GO:0160206">
    <property type="term" value="F:tRNA (cytidine(32)/uridine(32)-2'-O)-methyltransferase activity"/>
    <property type="evidence" value="ECO:0007669"/>
    <property type="project" value="UniProtKB-EC"/>
</dbReference>
<dbReference type="SUPFAM" id="SSF75217">
    <property type="entry name" value="alpha/beta knot"/>
    <property type="match status" value="1"/>
</dbReference>
<dbReference type="InterPro" id="IPR029026">
    <property type="entry name" value="tRNA_m1G_MTases_N"/>
</dbReference>
<dbReference type="GO" id="GO:0002128">
    <property type="term" value="P:tRNA nucleoside ribose methylation"/>
    <property type="evidence" value="ECO:0007669"/>
    <property type="project" value="TreeGrafter"/>
</dbReference>
<comment type="catalytic activity">
    <reaction evidence="5">
        <text>cytidine(32) in tRNA + S-adenosyl-L-methionine = 2'-O-methylcytidine(32) in tRNA + S-adenosyl-L-homocysteine + H(+)</text>
        <dbReference type="Rhea" id="RHEA:42932"/>
        <dbReference type="Rhea" id="RHEA-COMP:10288"/>
        <dbReference type="Rhea" id="RHEA-COMP:10289"/>
        <dbReference type="ChEBI" id="CHEBI:15378"/>
        <dbReference type="ChEBI" id="CHEBI:57856"/>
        <dbReference type="ChEBI" id="CHEBI:59789"/>
        <dbReference type="ChEBI" id="CHEBI:74495"/>
        <dbReference type="ChEBI" id="CHEBI:82748"/>
        <dbReference type="EC" id="2.1.1.200"/>
    </reaction>
</comment>
<dbReference type="PIRSF" id="PIRSF004808">
    <property type="entry name" value="LasT"/>
    <property type="match status" value="1"/>
</dbReference>
<comment type="subcellular location">
    <subcellularLocation>
        <location evidence="5">Cytoplasm</location>
    </subcellularLocation>
</comment>
<dbReference type="OrthoDB" id="9806346at2"/>
<dbReference type="InterPro" id="IPR004384">
    <property type="entry name" value="RNA_MeTrfase_TrmJ/LasT"/>
</dbReference>
<dbReference type="Pfam" id="PF00588">
    <property type="entry name" value="SpoU_methylase"/>
    <property type="match status" value="1"/>
</dbReference>
<protein>
    <recommendedName>
        <fullName evidence="5">tRNA (cytidine/uridine-2'-O-)-methyltransferase TrmJ</fullName>
        <ecNumber evidence="5">2.1.1.200</ecNumber>
    </recommendedName>
    <alternativeName>
        <fullName evidence="5">tRNA (cytidine(32)/uridine(32)-2'-O)-methyltransferase</fullName>
    </alternativeName>
    <alternativeName>
        <fullName evidence="5">tRNA Cm32/Um32 methyltransferase</fullName>
    </alternativeName>
</protein>
<dbReference type="GO" id="GO:0005829">
    <property type="term" value="C:cytosol"/>
    <property type="evidence" value="ECO:0007669"/>
    <property type="project" value="TreeGrafter"/>
</dbReference>
<keyword evidence="4 5" id="KW-0949">S-adenosyl-L-methionine</keyword>
<dbReference type="PANTHER" id="PTHR42786:SF2">
    <property type="entry name" value="TRNA (CYTIDINE_URIDINE-2'-O-)-METHYLTRANSFERASE TRMJ"/>
    <property type="match status" value="1"/>
</dbReference>
<proteinExistence type="inferred from homology"/>
<dbReference type="GO" id="GO:0003723">
    <property type="term" value="F:RNA binding"/>
    <property type="evidence" value="ECO:0007669"/>
    <property type="project" value="InterPro"/>
</dbReference>
<dbReference type="NCBIfam" id="TIGR00050">
    <property type="entry name" value="rRNA_methyl_1"/>
    <property type="match status" value="1"/>
</dbReference>
<evidence type="ECO:0000259" key="6">
    <source>
        <dbReference type="Pfam" id="PF00588"/>
    </source>
</evidence>
<dbReference type="InterPro" id="IPR001537">
    <property type="entry name" value="SpoU_MeTrfase"/>
</dbReference>
<dbReference type="InterPro" id="IPR029028">
    <property type="entry name" value="Alpha/beta_knot_MTases"/>
</dbReference>
<dbReference type="GO" id="GO:0106339">
    <property type="term" value="F:tRNA (cytidine(32)-2'-O)-methyltransferase activity"/>
    <property type="evidence" value="ECO:0007669"/>
    <property type="project" value="RHEA"/>
</dbReference>
<dbReference type="Gene3D" id="3.40.1280.10">
    <property type="match status" value="1"/>
</dbReference>
<comment type="function">
    <text evidence="5">Catalyzes the formation of 2'O-methylated cytidine (Cm32) or 2'O-methylated uridine (Um32) at position 32 in tRNA.</text>
</comment>
<evidence type="ECO:0000313" key="7">
    <source>
        <dbReference type="EMBL" id="SHK51305.1"/>
    </source>
</evidence>
<evidence type="ECO:0000256" key="1">
    <source>
        <dbReference type="ARBA" id="ARBA00007228"/>
    </source>
</evidence>
<evidence type="ECO:0000256" key="4">
    <source>
        <dbReference type="ARBA" id="ARBA00022691"/>
    </source>
</evidence>
<comment type="subunit">
    <text evidence="5">Homodimer.</text>
</comment>
<comment type="similarity">
    <text evidence="1">Belongs to the class IV-like SAM-binding methyltransferase superfamily. RNA methyltransferase TrmH family.</text>
</comment>
<evidence type="ECO:0000256" key="5">
    <source>
        <dbReference type="RuleBase" id="RU362024"/>
    </source>
</evidence>
<accession>A0A1M6T2U8</accession>
<keyword evidence="3 7" id="KW-0808">Transferase</keyword>
<dbReference type="PANTHER" id="PTHR42786">
    <property type="entry name" value="TRNA/RRNA METHYLTRANSFERASE"/>
    <property type="match status" value="1"/>
</dbReference>
<dbReference type="Gene3D" id="1.10.8.590">
    <property type="match status" value="1"/>
</dbReference>
<keyword evidence="2 5" id="KW-0489">Methyltransferase</keyword>
<dbReference type="CDD" id="cd18093">
    <property type="entry name" value="SpoU-like_TrmJ"/>
    <property type="match status" value="1"/>
</dbReference>
<sequence>MPHSVDLKNVAIVLCEPQIPENIGGAARAMANMGLERLIVVKPKSLAQEKIYPMATAGARHLIDSMEVVDDLKTALQEFNWVVGTTARLGSHRKAMTVENMAARLISMTGENKVALVFGREDRGLSTEDVRLCHQLVNIRTAGFSSLNLAQAVLLVCYELFKAGSDKPRESAPRLANKFDLEAMYDQLSELLVRIDFINPENPDHWMDNIRRFFTRHPLTARDVKIVRGICRQVDWYTERRFKKMEAKKKD</sequence>
<gene>
    <name evidence="5" type="primary">trmJ</name>
    <name evidence="7" type="ORF">SAMN02745216_03580</name>
</gene>
<reference evidence="8" key="1">
    <citation type="submission" date="2016-11" db="EMBL/GenBank/DDBJ databases">
        <authorList>
            <person name="Varghese N."/>
            <person name="Submissions S."/>
        </authorList>
    </citation>
    <scope>NUCLEOTIDE SEQUENCE [LARGE SCALE GENOMIC DNA]</scope>
    <source>
        <strain evidence="8">DSM 16219</strain>
    </source>
</reference>
<evidence type="ECO:0000256" key="2">
    <source>
        <dbReference type="ARBA" id="ARBA00022603"/>
    </source>
</evidence>
<keyword evidence="8" id="KW-1185">Reference proteome</keyword>
<dbReference type="STRING" id="1121393.SAMN02745216_03580"/>
<comment type="catalytic activity">
    <reaction evidence="5">
        <text>uridine(32) in tRNA + S-adenosyl-L-methionine = 2'-O-methyluridine(32) in tRNA + S-adenosyl-L-homocysteine + H(+)</text>
        <dbReference type="Rhea" id="RHEA:42936"/>
        <dbReference type="Rhea" id="RHEA-COMP:10107"/>
        <dbReference type="Rhea" id="RHEA-COMP:10290"/>
        <dbReference type="ChEBI" id="CHEBI:15378"/>
        <dbReference type="ChEBI" id="CHEBI:57856"/>
        <dbReference type="ChEBI" id="CHEBI:59789"/>
        <dbReference type="ChEBI" id="CHEBI:65315"/>
        <dbReference type="ChEBI" id="CHEBI:74478"/>
        <dbReference type="EC" id="2.1.1.200"/>
    </reaction>
</comment>
<dbReference type="AlphaFoldDB" id="A0A1M6T2U8"/>
<organism evidence="7 8">
    <name type="scientific">Desulfatibacillum alkenivorans DSM 16219</name>
    <dbReference type="NCBI Taxonomy" id="1121393"/>
    <lineage>
        <taxon>Bacteria</taxon>
        <taxon>Pseudomonadati</taxon>
        <taxon>Thermodesulfobacteriota</taxon>
        <taxon>Desulfobacteria</taxon>
        <taxon>Desulfobacterales</taxon>
        <taxon>Desulfatibacillaceae</taxon>
        <taxon>Desulfatibacillum</taxon>
    </lineage>
</organism>
<dbReference type="Proteomes" id="UP000183994">
    <property type="component" value="Unassembled WGS sequence"/>
</dbReference>
<dbReference type="EMBL" id="FQZU01000026">
    <property type="protein sequence ID" value="SHK51305.1"/>
    <property type="molecule type" value="Genomic_DNA"/>
</dbReference>
<dbReference type="EC" id="2.1.1.200" evidence="5"/>
<evidence type="ECO:0000256" key="3">
    <source>
        <dbReference type="ARBA" id="ARBA00022679"/>
    </source>
</evidence>
<feature type="domain" description="tRNA/rRNA methyltransferase SpoU type" evidence="6">
    <location>
        <begin position="10"/>
        <end position="158"/>
    </location>
</feature>
<dbReference type="RefSeq" id="WP_073477623.1">
    <property type="nucleotide sequence ID" value="NZ_FQZU01000026.1"/>
</dbReference>
<keyword evidence="5" id="KW-0963">Cytoplasm</keyword>
<name>A0A1M6T2U8_9BACT</name>
<keyword evidence="5" id="KW-0819">tRNA processing</keyword>